<name>X6N7X3_RETFI</name>
<feature type="compositionally biased region" description="Basic and acidic residues" evidence="1">
    <location>
        <begin position="56"/>
        <end position="66"/>
    </location>
</feature>
<dbReference type="AlphaFoldDB" id="X6N7X3"/>
<evidence type="ECO:0000256" key="1">
    <source>
        <dbReference type="SAM" id="MobiDB-lite"/>
    </source>
</evidence>
<accession>X6N7X3</accession>
<keyword evidence="3" id="KW-1185">Reference proteome</keyword>
<feature type="compositionally biased region" description="Acidic residues" evidence="1">
    <location>
        <begin position="1"/>
        <end position="55"/>
    </location>
</feature>
<feature type="region of interest" description="Disordered" evidence="1">
    <location>
        <begin position="1"/>
        <end position="79"/>
    </location>
</feature>
<gene>
    <name evidence="2" type="ORF">RFI_15822</name>
</gene>
<reference evidence="2 3" key="1">
    <citation type="journal article" date="2013" name="Curr. Biol.">
        <title>The Genome of the Foraminiferan Reticulomyxa filosa.</title>
        <authorList>
            <person name="Glockner G."/>
            <person name="Hulsmann N."/>
            <person name="Schleicher M."/>
            <person name="Noegel A.A."/>
            <person name="Eichinger L."/>
            <person name="Gallinger C."/>
            <person name="Pawlowski J."/>
            <person name="Sierra R."/>
            <person name="Euteneuer U."/>
            <person name="Pillet L."/>
            <person name="Moustafa A."/>
            <person name="Platzer M."/>
            <person name="Groth M."/>
            <person name="Szafranski K."/>
            <person name="Schliwa M."/>
        </authorList>
    </citation>
    <scope>NUCLEOTIDE SEQUENCE [LARGE SCALE GENOMIC DNA]</scope>
</reference>
<evidence type="ECO:0000313" key="2">
    <source>
        <dbReference type="EMBL" id="ETO21382.1"/>
    </source>
</evidence>
<evidence type="ECO:0000313" key="3">
    <source>
        <dbReference type="Proteomes" id="UP000023152"/>
    </source>
</evidence>
<dbReference type="EMBL" id="ASPP01011676">
    <property type="protein sequence ID" value="ETO21382.1"/>
    <property type="molecule type" value="Genomic_DNA"/>
</dbReference>
<dbReference type="Proteomes" id="UP000023152">
    <property type="component" value="Unassembled WGS sequence"/>
</dbReference>
<sequence length="420" mass="48010">QDQEQEEEEEEVEEEYDEEDHDEEDHNEEDHNEEDQEENDDNEEEMKDEEEDIEEMEKRRDMGKDNESEERDDIEVERNNSRNLTHTFVAPLTVSWLPSTQNALVSQRQRELLHGTSAFDTPKSTFNPVQVSNKLSPKTQTPQIDGQILLADLAKDPTRAKTFGMSESQLEDATEDSVVQSPMILPAPYPGIMNYVPQTMNTNASPFIANIAENEPYQRPAVTIVRHPHDESPSQWTGSESTQFPQPLFARKLPIATNEPYALDKDRQSQKWPLAMQYPIPVSRINIPDNRTSAPYRLPNAVHPGQGRPATVSTNNGGYQTTTNTHNWNVDPLDHDRDLTESGTQTFSLLQGQMALSGKNRIKAPPSLAKVHHFYVYVCGCVTLKKSEKYFFVCLFYLFNYSKKKKKGSRSIHKGETRVQ</sequence>
<organism evidence="2 3">
    <name type="scientific">Reticulomyxa filosa</name>
    <dbReference type="NCBI Taxonomy" id="46433"/>
    <lineage>
        <taxon>Eukaryota</taxon>
        <taxon>Sar</taxon>
        <taxon>Rhizaria</taxon>
        <taxon>Retaria</taxon>
        <taxon>Foraminifera</taxon>
        <taxon>Monothalamids</taxon>
        <taxon>Reticulomyxidae</taxon>
        <taxon>Reticulomyxa</taxon>
    </lineage>
</organism>
<proteinExistence type="predicted"/>
<comment type="caution">
    <text evidence="2">The sequence shown here is derived from an EMBL/GenBank/DDBJ whole genome shotgun (WGS) entry which is preliminary data.</text>
</comment>
<protein>
    <submittedName>
        <fullName evidence="2">Uncharacterized protein</fullName>
    </submittedName>
</protein>
<feature type="non-terminal residue" evidence="2">
    <location>
        <position position="1"/>
    </location>
</feature>